<evidence type="ECO:0000256" key="3">
    <source>
        <dbReference type="ARBA" id="ARBA00015419"/>
    </source>
</evidence>
<evidence type="ECO:0000256" key="10">
    <source>
        <dbReference type="ARBA" id="ARBA00093548"/>
    </source>
</evidence>
<evidence type="ECO:0000256" key="12">
    <source>
        <dbReference type="SAM" id="SignalP"/>
    </source>
</evidence>
<feature type="region of interest" description="Disordered" evidence="11">
    <location>
        <begin position="91"/>
        <end position="130"/>
    </location>
</feature>
<keyword evidence="16" id="KW-1185">Reference proteome</keyword>
<keyword evidence="4" id="KW-1134">Transmembrane beta strand</keyword>
<evidence type="ECO:0000256" key="1">
    <source>
        <dbReference type="ARBA" id="ARBA00004442"/>
    </source>
</evidence>
<feature type="compositionally biased region" description="Basic and acidic residues" evidence="11">
    <location>
        <begin position="121"/>
        <end position="130"/>
    </location>
</feature>
<evidence type="ECO:0000256" key="9">
    <source>
        <dbReference type="ARBA" id="ARBA00033063"/>
    </source>
</evidence>
<dbReference type="Gene3D" id="3.10.20.310">
    <property type="entry name" value="membrane protein fhac"/>
    <property type="match status" value="3"/>
</dbReference>
<name>A0A5R9PH76_9GAMM</name>
<dbReference type="InterPro" id="IPR039910">
    <property type="entry name" value="D15-like"/>
</dbReference>
<organism evidence="15 16">
    <name type="scientific">Thermomonas fusca</name>
    <dbReference type="NCBI Taxonomy" id="215690"/>
    <lineage>
        <taxon>Bacteria</taxon>
        <taxon>Pseudomonadati</taxon>
        <taxon>Pseudomonadota</taxon>
        <taxon>Gammaproteobacteria</taxon>
        <taxon>Lysobacterales</taxon>
        <taxon>Lysobacteraceae</taxon>
        <taxon>Thermomonas</taxon>
    </lineage>
</organism>
<feature type="compositionally biased region" description="Low complexity" evidence="11">
    <location>
        <begin position="99"/>
        <end position="108"/>
    </location>
</feature>
<evidence type="ECO:0000256" key="5">
    <source>
        <dbReference type="ARBA" id="ARBA00022692"/>
    </source>
</evidence>
<protein>
    <recommendedName>
        <fullName evidence="3">Translocation and assembly module subunit TamA</fullName>
    </recommendedName>
    <alternativeName>
        <fullName evidence="9">Autotransporter assembly factor TamA</fullName>
    </alternativeName>
</protein>
<dbReference type="InterPro" id="IPR035243">
    <property type="entry name" value="TamA_POTRA_Dom_1"/>
</dbReference>
<dbReference type="Pfam" id="PF01103">
    <property type="entry name" value="Omp85"/>
    <property type="match status" value="1"/>
</dbReference>
<dbReference type="Pfam" id="PF17243">
    <property type="entry name" value="POTRA_TamA_1"/>
    <property type="match status" value="1"/>
</dbReference>
<evidence type="ECO:0000256" key="8">
    <source>
        <dbReference type="ARBA" id="ARBA00023237"/>
    </source>
</evidence>
<feature type="signal peptide" evidence="12">
    <location>
        <begin position="1"/>
        <end position="23"/>
    </location>
</feature>
<evidence type="ECO:0000313" key="16">
    <source>
        <dbReference type="Proteomes" id="UP000308508"/>
    </source>
</evidence>
<reference evidence="15 16" key="1">
    <citation type="submission" date="2019-04" db="EMBL/GenBank/DDBJ databases">
        <authorList>
            <person name="Grouzdev D.S."/>
            <person name="Nazina T.N."/>
        </authorList>
    </citation>
    <scope>NUCLEOTIDE SEQUENCE [LARGE SCALE GENOMIC DNA]</scope>
    <source>
        <strain evidence="15 16">SHC 3-19</strain>
    </source>
</reference>
<dbReference type="GO" id="GO:0097347">
    <property type="term" value="C:TAM protein secretion complex"/>
    <property type="evidence" value="ECO:0007669"/>
    <property type="project" value="TreeGrafter"/>
</dbReference>
<sequence length="632" mass="68710">MTACHFRLPLLLACLLATAPAWAIKVQKLQIIGLRDEAMEANVRSALSLSDELDRDLRARRLGHLLRVAEDETRRALEPFGYYSPTISVERSDRPAPVADAQADAAAGDADDGDGSDGDADSDRADAPNARGNRDRVLTVIIRIDPGQPVRVRGLELGVAGPGGDDRHVGDALAAFEPRIGAVLDHRLYETGKSRIATALAAHGYFDAALASHRVEVTRAQQAADIDLRWSSGARHMLGEARFTQTPKAIIDPRLLGKLVPWSPGQPYDQAELERLRKSLVMLDYFALVDVQAAPAQATGLQVPVEVELTPAKRSIYSLGASYGTLSGPGISAGVERRYLNARGHKALAQVDWAEKRKTATLQYRIPAFAWLDGWYTASLQAADEQTDYVNSRRLELVGSRSGQYNDHLNLVASLHVLRERWAYASVTRPTPDFKYASFVYPSLRAEYIDVDERMAPRRGGGGTLTLRGGKGGADGRASFTQLHASVQWFHGLDPSSRLLARGELGHTFTADVLNLPPSLRYYAGGDRSVRGYGWHEIGPRIATSGGDYFTGAPNVVTASLEYERYFRGPWGAAVFVDTGSAFEGRDADLHTGVGIGLRWRSPVGPVRVDIARGLNAPDSPITLHLNIGADL</sequence>
<evidence type="ECO:0000256" key="2">
    <source>
        <dbReference type="ARBA" id="ARBA00010248"/>
    </source>
</evidence>
<dbReference type="InterPro" id="IPR000184">
    <property type="entry name" value="Bac_surfAg_D15"/>
</dbReference>
<dbReference type="PANTHER" id="PTHR12815:SF47">
    <property type="entry name" value="TRANSLOCATION AND ASSEMBLY MODULE SUBUNIT TAMA"/>
    <property type="match status" value="1"/>
</dbReference>
<keyword evidence="5" id="KW-0812">Transmembrane</keyword>
<dbReference type="STRING" id="1123377.GCA_000423885_02007"/>
<evidence type="ECO:0000259" key="14">
    <source>
        <dbReference type="Pfam" id="PF17243"/>
    </source>
</evidence>
<dbReference type="RefSeq" id="WP_138346937.1">
    <property type="nucleotide sequence ID" value="NZ_SROY01000001.1"/>
</dbReference>
<accession>A0A5R9PH76</accession>
<comment type="caution">
    <text evidence="15">The sequence shown here is derived from an EMBL/GenBank/DDBJ whole genome shotgun (WGS) entry which is preliminary data.</text>
</comment>
<dbReference type="PANTHER" id="PTHR12815">
    <property type="entry name" value="SORTING AND ASSEMBLY MACHINERY SAMM50 PROTEIN FAMILY MEMBER"/>
    <property type="match status" value="1"/>
</dbReference>
<dbReference type="Proteomes" id="UP000308508">
    <property type="component" value="Unassembled WGS sequence"/>
</dbReference>
<evidence type="ECO:0000256" key="11">
    <source>
        <dbReference type="SAM" id="MobiDB-lite"/>
    </source>
</evidence>
<evidence type="ECO:0000256" key="7">
    <source>
        <dbReference type="ARBA" id="ARBA00023136"/>
    </source>
</evidence>
<evidence type="ECO:0000256" key="6">
    <source>
        <dbReference type="ARBA" id="ARBA00022729"/>
    </source>
</evidence>
<dbReference type="AlphaFoldDB" id="A0A5R9PH76"/>
<comment type="similarity">
    <text evidence="2">Belongs to the TamA family.</text>
</comment>
<keyword evidence="7" id="KW-0472">Membrane</keyword>
<evidence type="ECO:0000313" key="15">
    <source>
        <dbReference type="EMBL" id="TLX22752.1"/>
    </source>
</evidence>
<evidence type="ECO:0000259" key="13">
    <source>
        <dbReference type="Pfam" id="PF01103"/>
    </source>
</evidence>
<comment type="subunit">
    <text evidence="10">Interacts with TamB to form the translocation and assembly module (TAM).</text>
</comment>
<feature type="compositionally biased region" description="Acidic residues" evidence="11">
    <location>
        <begin position="109"/>
        <end position="120"/>
    </location>
</feature>
<proteinExistence type="inferred from homology"/>
<keyword evidence="6 12" id="KW-0732">Signal</keyword>
<dbReference type="EMBL" id="SROY01000001">
    <property type="protein sequence ID" value="TLX22752.1"/>
    <property type="molecule type" value="Genomic_DNA"/>
</dbReference>
<feature type="chain" id="PRO_5024452516" description="Translocation and assembly module subunit TamA" evidence="12">
    <location>
        <begin position="24"/>
        <end position="632"/>
    </location>
</feature>
<dbReference type="GO" id="GO:0009279">
    <property type="term" value="C:cell outer membrane"/>
    <property type="evidence" value="ECO:0007669"/>
    <property type="project" value="UniProtKB-SubCell"/>
</dbReference>
<dbReference type="Gene3D" id="2.40.160.50">
    <property type="entry name" value="membrane protein fhac: a member of the omp85/tpsb transporter family"/>
    <property type="match status" value="1"/>
</dbReference>
<evidence type="ECO:0000256" key="4">
    <source>
        <dbReference type="ARBA" id="ARBA00022452"/>
    </source>
</evidence>
<dbReference type="GO" id="GO:0009306">
    <property type="term" value="P:protein secretion"/>
    <property type="evidence" value="ECO:0007669"/>
    <property type="project" value="TreeGrafter"/>
</dbReference>
<comment type="subcellular location">
    <subcellularLocation>
        <location evidence="1">Cell outer membrane</location>
    </subcellularLocation>
</comment>
<gene>
    <name evidence="15" type="ORF">E5S66_01630</name>
</gene>
<feature type="domain" description="Bacterial surface antigen (D15)" evidence="13">
    <location>
        <begin position="450"/>
        <end position="623"/>
    </location>
</feature>
<keyword evidence="8" id="KW-0998">Cell outer membrane</keyword>
<feature type="domain" description="TamA POTRA" evidence="14">
    <location>
        <begin position="29"/>
        <end position="95"/>
    </location>
</feature>